<dbReference type="SUPFAM" id="SSF55729">
    <property type="entry name" value="Acyl-CoA N-acyltransferases (Nat)"/>
    <property type="match status" value="1"/>
</dbReference>
<name>A0A6G1H5V0_9PEZI</name>
<comment type="similarity">
    <text evidence="2">Belongs to the acetyltransferase family. ECO subfamily.</text>
</comment>
<accession>A0A6G1H5V0</accession>
<evidence type="ECO:0000256" key="5">
    <source>
        <dbReference type="ARBA" id="ARBA00022771"/>
    </source>
</evidence>
<gene>
    <name evidence="12" type="ORF">K402DRAFT_309220</name>
</gene>
<evidence type="ECO:0000256" key="6">
    <source>
        <dbReference type="ARBA" id="ARBA00022833"/>
    </source>
</evidence>
<dbReference type="InterPro" id="IPR028009">
    <property type="entry name" value="ESCO_Acetyltransf_dom"/>
</dbReference>
<organism evidence="12 13">
    <name type="scientific">Aulographum hederae CBS 113979</name>
    <dbReference type="NCBI Taxonomy" id="1176131"/>
    <lineage>
        <taxon>Eukaryota</taxon>
        <taxon>Fungi</taxon>
        <taxon>Dikarya</taxon>
        <taxon>Ascomycota</taxon>
        <taxon>Pezizomycotina</taxon>
        <taxon>Dothideomycetes</taxon>
        <taxon>Pleosporomycetidae</taxon>
        <taxon>Aulographales</taxon>
        <taxon>Aulographaceae</taxon>
    </lineage>
</organism>
<evidence type="ECO:0000256" key="3">
    <source>
        <dbReference type="ARBA" id="ARBA00022679"/>
    </source>
</evidence>
<feature type="domain" description="N-acetyltransferase ESCO zinc-finger" evidence="10">
    <location>
        <begin position="3"/>
        <end position="41"/>
    </location>
</feature>
<sequence length="249" mass="27914">LTQLTLDLGTKPVNVRCKLCRMEYIPSNQEDNALHKKFHAQYLSSISGIDVPRSFTEGLGDAIVWTGPGSAMVVAIRRKHKLARRKLAFRCLAVAEQELGALTTREDMLWSTDADRAQQDRYAVFLYIQRQKCVGVCLAERIRGAYVVLPRQDRPFQDVRGMSDVSSAASITISTESHAAILGISRIWISPSHRREGLARRLLDSARADFLYGVSIPRDMVAFSQPTDSGALLARKWFGKENGWSVYVE</sequence>
<proteinExistence type="inferred from homology"/>
<evidence type="ECO:0000256" key="8">
    <source>
        <dbReference type="ARBA" id="ARBA00023306"/>
    </source>
</evidence>
<dbReference type="EMBL" id="ML977149">
    <property type="protein sequence ID" value="KAF1988379.1"/>
    <property type="molecule type" value="Genomic_DNA"/>
</dbReference>
<keyword evidence="3" id="KW-0808">Transferase</keyword>
<evidence type="ECO:0000256" key="9">
    <source>
        <dbReference type="ARBA" id="ARBA00023315"/>
    </source>
</evidence>
<dbReference type="Proteomes" id="UP000800041">
    <property type="component" value="Unassembled WGS sequence"/>
</dbReference>
<evidence type="ECO:0000256" key="4">
    <source>
        <dbReference type="ARBA" id="ARBA00022723"/>
    </source>
</evidence>
<evidence type="ECO:0000313" key="12">
    <source>
        <dbReference type="EMBL" id="KAF1988379.1"/>
    </source>
</evidence>
<reference evidence="12" key="1">
    <citation type="journal article" date="2020" name="Stud. Mycol.">
        <title>101 Dothideomycetes genomes: a test case for predicting lifestyles and emergence of pathogens.</title>
        <authorList>
            <person name="Haridas S."/>
            <person name="Albert R."/>
            <person name="Binder M."/>
            <person name="Bloem J."/>
            <person name="Labutti K."/>
            <person name="Salamov A."/>
            <person name="Andreopoulos B."/>
            <person name="Baker S."/>
            <person name="Barry K."/>
            <person name="Bills G."/>
            <person name="Bluhm B."/>
            <person name="Cannon C."/>
            <person name="Castanera R."/>
            <person name="Culley D."/>
            <person name="Daum C."/>
            <person name="Ezra D."/>
            <person name="Gonzalez J."/>
            <person name="Henrissat B."/>
            <person name="Kuo A."/>
            <person name="Liang C."/>
            <person name="Lipzen A."/>
            <person name="Lutzoni F."/>
            <person name="Magnuson J."/>
            <person name="Mondo S."/>
            <person name="Nolan M."/>
            <person name="Ohm R."/>
            <person name="Pangilinan J."/>
            <person name="Park H.-J."/>
            <person name="Ramirez L."/>
            <person name="Alfaro M."/>
            <person name="Sun H."/>
            <person name="Tritt A."/>
            <person name="Yoshinaga Y."/>
            <person name="Zwiers L.-H."/>
            <person name="Turgeon B."/>
            <person name="Goodwin S."/>
            <person name="Spatafora J."/>
            <person name="Crous P."/>
            <person name="Grigoriev I."/>
        </authorList>
    </citation>
    <scope>NUCLEOTIDE SEQUENCE</scope>
    <source>
        <strain evidence="12">CBS 113979</strain>
    </source>
</reference>
<keyword evidence="6" id="KW-0862">Zinc</keyword>
<dbReference type="GO" id="GO:0007064">
    <property type="term" value="P:mitotic sister chromatid cohesion"/>
    <property type="evidence" value="ECO:0007669"/>
    <property type="project" value="TreeGrafter"/>
</dbReference>
<evidence type="ECO:0008006" key="14">
    <source>
        <dbReference type="Google" id="ProtNLM"/>
    </source>
</evidence>
<dbReference type="GO" id="GO:0005634">
    <property type="term" value="C:nucleus"/>
    <property type="evidence" value="ECO:0007669"/>
    <property type="project" value="UniProtKB-SubCell"/>
</dbReference>
<keyword evidence="7" id="KW-0539">Nucleus</keyword>
<feature type="non-terminal residue" evidence="12">
    <location>
        <position position="1"/>
    </location>
</feature>
<dbReference type="AlphaFoldDB" id="A0A6G1H5V0"/>
<keyword evidence="13" id="KW-1185">Reference proteome</keyword>
<evidence type="ECO:0000313" key="13">
    <source>
        <dbReference type="Proteomes" id="UP000800041"/>
    </source>
</evidence>
<dbReference type="Gene3D" id="3.40.630.30">
    <property type="match status" value="1"/>
</dbReference>
<dbReference type="PANTHER" id="PTHR45884">
    <property type="entry name" value="N-ACETYLTRANSFERASE ECO"/>
    <property type="match status" value="1"/>
</dbReference>
<comment type="subcellular location">
    <subcellularLocation>
        <location evidence="1">Nucleus</location>
    </subcellularLocation>
</comment>
<keyword evidence="8" id="KW-0131">Cell cycle</keyword>
<dbReference type="Pfam" id="PF13880">
    <property type="entry name" value="Acetyltransf_13"/>
    <property type="match status" value="1"/>
</dbReference>
<keyword evidence="5" id="KW-0863">Zinc-finger</keyword>
<evidence type="ECO:0000259" key="10">
    <source>
        <dbReference type="Pfam" id="PF13878"/>
    </source>
</evidence>
<dbReference type="GO" id="GO:0061733">
    <property type="term" value="F:protein-lysine-acetyltransferase activity"/>
    <property type="evidence" value="ECO:0007669"/>
    <property type="project" value="TreeGrafter"/>
</dbReference>
<dbReference type="InterPro" id="IPR028005">
    <property type="entry name" value="AcTrfase_ESCO_Znf_dom"/>
</dbReference>
<feature type="domain" description="N-acetyltransferase ESCO acetyl-transferase" evidence="11">
    <location>
        <begin position="179"/>
        <end position="247"/>
    </location>
</feature>
<keyword evidence="9" id="KW-0012">Acyltransferase</keyword>
<protein>
    <recommendedName>
        <fullName evidence="14">N-acetyltransferase ECO1</fullName>
    </recommendedName>
</protein>
<dbReference type="PANTHER" id="PTHR45884:SF2">
    <property type="entry name" value="N-ACETYLTRANSFERASE ECO"/>
    <property type="match status" value="1"/>
</dbReference>
<evidence type="ECO:0000259" key="11">
    <source>
        <dbReference type="Pfam" id="PF13880"/>
    </source>
</evidence>
<evidence type="ECO:0000256" key="2">
    <source>
        <dbReference type="ARBA" id="ARBA00005816"/>
    </source>
</evidence>
<keyword evidence="4" id="KW-0479">Metal-binding</keyword>
<dbReference type="OrthoDB" id="428854at2759"/>
<evidence type="ECO:0000256" key="7">
    <source>
        <dbReference type="ARBA" id="ARBA00023242"/>
    </source>
</evidence>
<dbReference type="GO" id="GO:0008270">
    <property type="term" value="F:zinc ion binding"/>
    <property type="evidence" value="ECO:0007669"/>
    <property type="project" value="UniProtKB-KW"/>
</dbReference>
<evidence type="ECO:0000256" key="1">
    <source>
        <dbReference type="ARBA" id="ARBA00004123"/>
    </source>
</evidence>
<dbReference type="InterPro" id="IPR016181">
    <property type="entry name" value="Acyl_CoA_acyltransferase"/>
</dbReference>
<feature type="non-terminal residue" evidence="12">
    <location>
        <position position="249"/>
    </location>
</feature>
<dbReference type="GO" id="GO:0000785">
    <property type="term" value="C:chromatin"/>
    <property type="evidence" value="ECO:0007669"/>
    <property type="project" value="TreeGrafter"/>
</dbReference>
<dbReference type="Pfam" id="PF13878">
    <property type="entry name" value="zf-C2H2_3"/>
    <property type="match status" value="1"/>
</dbReference>